<proteinExistence type="predicted"/>
<dbReference type="AlphaFoldDB" id="A0A1H7NWZ8"/>
<dbReference type="OrthoDB" id="1100725at2"/>
<evidence type="ECO:0000256" key="1">
    <source>
        <dbReference type="SAM" id="MobiDB-lite"/>
    </source>
</evidence>
<keyword evidence="3" id="KW-1185">Reference proteome</keyword>
<dbReference type="RefSeq" id="WP_090605634.1">
    <property type="nucleotide sequence ID" value="NZ_FNZR01000004.1"/>
</dbReference>
<gene>
    <name evidence="2" type="ORF">SAMN05421740_104114</name>
</gene>
<evidence type="ECO:0000313" key="3">
    <source>
        <dbReference type="Proteomes" id="UP000198916"/>
    </source>
</evidence>
<dbReference type="Proteomes" id="UP000198916">
    <property type="component" value="Unassembled WGS sequence"/>
</dbReference>
<evidence type="ECO:0000313" key="2">
    <source>
        <dbReference type="EMBL" id="SEL27407.1"/>
    </source>
</evidence>
<organism evidence="2 3">
    <name type="scientific">Parapedobacter koreensis</name>
    <dbReference type="NCBI Taxonomy" id="332977"/>
    <lineage>
        <taxon>Bacteria</taxon>
        <taxon>Pseudomonadati</taxon>
        <taxon>Bacteroidota</taxon>
        <taxon>Sphingobacteriia</taxon>
        <taxon>Sphingobacteriales</taxon>
        <taxon>Sphingobacteriaceae</taxon>
        <taxon>Parapedobacter</taxon>
    </lineage>
</organism>
<reference evidence="3" key="1">
    <citation type="submission" date="2016-10" db="EMBL/GenBank/DDBJ databases">
        <authorList>
            <person name="Varghese N."/>
            <person name="Submissions S."/>
        </authorList>
    </citation>
    <scope>NUCLEOTIDE SEQUENCE [LARGE SCALE GENOMIC DNA]</scope>
    <source>
        <strain evidence="3">Jip14</strain>
    </source>
</reference>
<feature type="region of interest" description="Disordered" evidence="1">
    <location>
        <begin position="128"/>
        <end position="157"/>
    </location>
</feature>
<dbReference type="STRING" id="332977.SAMN05421740_104114"/>
<sequence length="303" mass="33349">MATKQQVLARITALLKDINDQYEQLSGDVTTNHALKGELFESTASYFAALAALYNKLLKTDERNLPAASAVLEEQPDQIAFAAAHEKDETLDEEVLAETESQDETFFTPTIGAETEQAIHAAQFEDVRENKEADVADESEPTDEGQNSITEKSDDDEVAENVVNEVTIAEKEVSLGASDLPAAPVSEPEKAARPLTLNELISAQRKAGTTGANSLFAARRGGDSERITDIKSAISLNDKLLFIKDLFNGYSLAYSEAIELLNRYDDFASADAFLQTNYAEKNRWSEKQPTVDKLYAILRKRFG</sequence>
<name>A0A1H7NWZ8_9SPHI</name>
<protein>
    <submittedName>
        <fullName evidence="2">Uncharacterized protein</fullName>
    </submittedName>
</protein>
<accession>A0A1H7NWZ8</accession>
<dbReference type="EMBL" id="FNZR01000004">
    <property type="protein sequence ID" value="SEL27407.1"/>
    <property type="molecule type" value="Genomic_DNA"/>
</dbReference>